<reference evidence="3" key="1">
    <citation type="submission" date="2021-02" db="EMBL/GenBank/DDBJ databases">
        <authorList>
            <person name="Nowell W R."/>
        </authorList>
    </citation>
    <scope>NUCLEOTIDE SEQUENCE</scope>
</reference>
<sequence>MPKTKAELEAQAKAKANADAGSVRTSNTTEPTQADADEVALTVSEDVVTYGTPEADAKGKNRATQPNLDGIDKLLLAVGYDTNYNALKLARAGMNESALIKANRQFLSDLMLKIPEQYIANYNQNVDYIDELLNLFDDEAKSVPAGAGYFETASNMPLVSNPEYTYLPKNADGTDKFKFPKFVEKVNLIDVEKIV</sequence>
<comment type="caution">
    <text evidence="3">The sequence shown here is derived from an EMBL/GenBank/DDBJ whole genome shotgun (WGS) entry which is preliminary data.</text>
</comment>
<dbReference type="Proteomes" id="UP000682733">
    <property type="component" value="Unassembled WGS sequence"/>
</dbReference>
<evidence type="ECO:0000313" key="2">
    <source>
        <dbReference type="EMBL" id="CAF0887565.1"/>
    </source>
</evidence>
<protein>
    <submittedName>
        <fullName evidence="3">Uncharacterized protein</fullName>
    </submittedName>
</protein>
<dbReference type="Proteomes" id="UP000677228">
    <property type="component" value="Unassembled WGS sequence"/>
</dbReference>
<evidence type="ECO:0000313" key="4">
    <source>
        <dbReference type="Proteomes" id="UP000682733"/>
    </source>
</evidence>
<proteinExistence type="predicted"/>
<evidence type="ECO:0000256" key="1">
    <source>
        <dbReference type="SAM" id="MobiDB-lite"/>
    </source>
</evidence>
<dbReference type="EMBL" id="CAJOBA010003094">
    <property type="protein sequence ID" value="CAF3670416.1"/>
    <property type="molecule type" value="Genomic_DNA"/>
</dbReference>
<feature type="compositionally biased region" description="Basic and acidic residues" evidence="1">
    <location>
        <begin position="1"/>
        <end position="12"/>
    </location>
</feature>
<evidence type="ECO:0000313" key="3">
    <source>
        <dbReference type="EMBL" id="CAF3670416.1"/>
    </source>
</evidence>
<gene>
    <name evidence="2" type="ORF">OVA965_LOCUS8953</name>
    <name evidence="3" type="ORF">TMI583_LOCUS8951</name>
</gene>
<dbReference type="AlphaFoldDB" id="A0A8S2HPX3"/>
<feature type="region of interest" description="Disordered" evidence="1">
    <location>
        <begin position="1"/>
        <end position="37"/>
    </location>
</feature>
<feature type="compositionally biased region" description="Polar residues" evidence="1">
    <location>
        <begin position="23"/>
        <end position="32"/>
    </location>
</feature>
<dbReference type="EMBL" id="CAJNOK010003092">
    <property type="protein sequence ID" value="CAF0887565.1"/>
    <property type="molecule type" value="Genomic_DNA"/>
</dbReference>
<accession>A0A8S2HPX3</accession>
<name>A0A8S2HPX3_9BILA</name>
<organism evidence="3 4">
    <name type="scientific">Didymodactylos carnosus</name>
    <dbReference type="NCBI Taxonomy" id="1234261"/>
    <lineage>
        <taxon>Eukaryota</taxon>
        <taxon>Metazoa</taxon>
        <taxon>Spiralia</taxon>
        <taxon>Gnathifera</taxon>
        <taxon>Rotifera</taxon>
        <taxon>Eurotatoria</taxon>
        <taxon>Bdelloidea</taxon>
        <taxon>Philodinida</taxon>
        <taxon>Philodinidae</taxon>
        <taxon>Didymodactylos</taxon>
    </lineage>
</organism>